<feature type="domain" description="Alcohol dehydrogenase-like N-terminal" evidence="6">
    <location>
        <begin position="48"/>
        <end position="171"/>
    </location>
</feature>
<evidence type="ECO:0000256" key="2">
    <source>
        <dbReference type="ARBA" id="ARBA00022833"/>
    </source>
</evidence>
<keyword evidence="2 4" id="KW-0862">Zinc</keyword>
<feature type="domain" description="Alcohol dehydrogenase-like C-terminal" evidence="5">
    <location>
        <begin position="211"/>
        <end position="348"/>
    </location>
</feature>
<evidence type="ECO:0000259" key="6">
    <source>
        <dbReference type="Pfam" id="PF08240"/>
    </source>
</evidence>
<name>A0A402AH55_9CHLR</name>
<evidence type="ECO:0000256" key="1">
    <source>
        <dbReference type="ARBA" id="ARBA00022723"/>
    </source>
</evidence>
<dbReference type="Proteomes" id="UP000287188">
    <property type="component" value="Unassembled WGS sequence"/>
</dbReference>
<dbReference type="Pfam" id="PF00107">
    <property type="entry name" value="ADH_zinc_N"/>
    <property type="match status" value="1"/>
</dbReference>
<dbReference type="OrthoDB" id="9770238at2"/>
<dbReference type="PROSITE" id="PS00059">
    <property type="entry name" value="ADH_ZINC"/>
    <property type="match status" value="1"/>
</dbReference>
<dbReference type="EMBL" id="BIFS01000001">
    <property type="protein sequence ID" value="GCE18427.1"/>
    <property type="molecule type" value="Genomic_DNA"/>
</dbReference>
<keyword evidence="8" id="KW-1185">Reference proteome</keyword>
<dbReference type="CDD" id="cd05188">
    <property type="entry name" value="MDR"/>
    <property type="match status" value="1"/>
</dbReference>
<evidence type="ECO:0000313" key="8">
    <source>
        <dbReference type="Proteomes" id="UP000287188"/>
    </source>
</evidence>
<comment type="cofactor">
    <cofactor evidence="4">
        <name>Zn(2+)</name>
        <dbReference type="ChEBI" id="CHEBI:29105"/>
    </cofactor>
</comment>
<dbReference type="GO" id="GO:0016491">
    <property type="term" value="F:oxidoreductase activity"/>
    <property type="evidence" value="ECO:0007669"/>
    <property type="project" value="UniProtKB-KW"/>
</dbReference>
<dbReference type="PANTHER" id="PTHR43401:SF2">
    <property type="entry name" value="L-THREONINE 3-DEHYDROGENASE"/>
    <property type="match status" value="1"/>
</dbReference>
<dbReference type="RefSeq" id="WP_126549970.1">
    <property type="nucleotide sequence ID" value="NZ_BIFS01000001.1"/>
</dbReference>
<dbReference type="InterPro" id="IPR013154">
    <property type="entry name" value="ADH-like_N"/>
</dbReference>
<dbReference type="Gene3D" id="3.90.180.10">
    <property type="entry name" value="Medium-chain alcohol dehydrogenases, catalytic domain"/>
    <property type="match status" value="1"/>
</dbReference>
<gene>
    <name evidence="7" type="ORF">KDK_22270</name>
</gene>
<dbReference type="InterPro" id="IPR036291">
    <property type="entry name" value="NAD(P)-bd_dom_sf"/>
</dbReference>
<dbReference type="Pfam" id="PF08240">
    <property type="entry name" value="ADH_N"/>
    <property type="match status" value="1"/>
</dbReference>
<dbReference type="AlphaFoldDB" id="A0A402AH55"/>
<reference evidence="8" key="1">
    <citation type="submission" date="2018-12" db="EMBL/GenBank/DDBJ databases">
        <title>Tengunoibacter tsumagoiensis gen. nov., sp. nov., Dictyobacter kobayashii sp. nov., D. alpinus sp. nov., and D. joshuensis sp. nov. and description of Dictyobacteraceae fam. nov. within the order Ktedonobacterales isolated from Tengu-no-mugimeshi.</title>
        <authorList>
            <person name="Wang C.M."/>
            <person name="Zheng Y."/>
            <person name="Sakai Y."/>
            <person name="Toyoda A."/>
            <person name="Minakuchi Y."/>
            <person name="Abe K."/>
            <person name="Yokota A."/>
            <person name="Yabe S."/>
        </authorList>
    </citation>
    <scope>NUCLEOTIDE SEQUENCE [LARGE SCALE GENOMIC DNA]</scope>
    <source>
        <strain evidence="8">Uno11</strain>
    </source>
</reference>
<dbReference type="GO" id="GO:0008270">
    <property type="term" value="F:zinc ion binding"/>
    <property type="evidence" value="ECO:0007669"/>
    <property type="project" value="InterPro"/>
</dbReference>
<keyword evidence="3" id="KW-0560">Oxidoreductase</keyword>
<evidence type="ECO:0000259" key="5">
    <source>
        <dbReference type="Pfam" id="PF00107"/>
    </source>
</evidence>
<dbReference type="InterPro" id="IPR013149">
    <property type="entry name" value="ADH-like_C"/>
</dbReference>
<dbReference type="InterPro" id="IPR011032">
    <property type="entry name" value="GroES-like_sf"/>
</dbReference>
<dbReference type="SUPFAM" id="SSF51735">
    <property type="entry name" value="NAD(P)-binding Rossmann-fold domains"/>
    <property type="match status" value="1"/>
</dbReference>
<evidence type="ECO:0000256" key="4">
    <source>
        <dbReference type="RuleBase" id="RU361277"/>
    </source>
</evidence>
<comment type="similarity">
    <text evidence="4">Belongs to the zinc-containing alcohol dehydrogenase family.</text>
</comment>
<evidence type="ECO:0000313" key="7">
    <source>
        <dbReference type="EMBL" id="GCE18427.1"/>
    </source>
</evidence>
<sequence>MWTSTMDLDQKKVLLTQILGRFYHNIYFSSYSPLQVQNLPRQSLPESSWVRVRNRLSGICGSDLHLLYHGGGDQRVASAARPTQKQFYPGHEVVGEVIEIGNDVQRIQVGDRVALQWRPNCITAGVQPVCHACSTGNYNLCDHGSFLAPQPLGGGWSEEMLLHEQQLFRVPSGLTDEQAVMLEPAAVAMHAVLRHVPRPGERVLIIGAGTVGLLTQQIVRSLAPQCEISVLARYPFQVEQATRQGAAHIIYPRDAYVGVQKATNAKLYNGIFGNQTLQGGYDVIYDTVGQKSGLFQHTTLHHALRWIRSRGTIVLVGLSLEPMNIDLTPLWHQEISLLGSNSHGAEYWPLGAMIKHLPSAWSQTSSISAVSRQSN</sequence>
<keyword evidence="1 4" id="KW-0479">Metal-binding</keyword>
<organism evidence="7 8">
    <name type="scientific">Dictyobacter kobayashii</name>
    <dbReference type="NCBI Taxonomy" id="2014872"/>
    <lineage>
        <taxon>Bacteria</taxon>
        <taxon>Bacillati</taxon>
        <taxon>Chloroflexota</taxon>
        <taxon>Ktedonobacteria</taxon>
        <taxon>Ktedonobacterales</taxon>
        <taxon>Dictyobacteraceae</taxon>
        <taxon>Dictyobacter</taxon>
    </lineage>
</organism>
<dbReference type="PANTHER" id="PTHR43401">
    <property type="entry name" value="L-THREONINE 3-DEHYDROGENASE"/>
    <property type="match status" value="1"/>
</dbReference>
<comment type="caution">
    <text evidence="7">The sequence shown here is derived from an EMBL/GenBank/DDBJ whole genome shotgun (WGS) entry which is preliminary data.</text>
</comment>
<proteinExistence type="inferred from homology"/>
<dbReference type="Gene3D" id="3.40.50.720">
    <property type="entry name" value="NAD(P)-binding Rossmann-like Domain"/>
    <property type="match status" value="1"/>
</dbReference>
<protein>
    <submittedName>
        <fullName evidence="7">Alcohol dehydrogenase</fullName>
    </submittedName>
</protein>
<dbReference type="SUPFAM" id="SSF50129">
    <property type="entry name" value="GroES-like"/>
    <property type="match status" value="1"/>
</dbReference>
<accession>A0A402AH55</accession>
<evidence type="ECO:0000256" key="3">
    <source>
        <dbReference type="ARBA" id="ARBA00023002"/>
    </source>
</evidence>
<dbReference type="InterPro" id="IPR050129">
    <property type="entry name" value="Zn_alcohol_dh"/>
</dbReference>
<dbReference type="InterPro" id="IPR002328">
    <property type="entry name" value="ADH_Zn_CS"/>
</dbReference>